<organism evidence="2 3">
    <name type="scientific">Ooceraea biroi</name>
    <name type="common">Clonal raider ant</name>
    <name type="synonym">Cerapachys biroi</name>
    <dbReference type="NCBI Taxonomy" id="2015173"/>
    <lineage>
        <taxon>Eukaryota</taxon>
        <taxon>Metazoa</taxon>
        <taxon>Ecdysozoa</taxon>
        <taxon>Arthropoda</taxon>
        <taxon>Hexapoda</taxon>
        <taxon>Insecta</taxon>
        <taxon>Pterygota</taxon>
        <taxon>Neoptera</taxon>
        <taxon>Endopterygota</taxon>
        <taxon>Hymenoptera</taxon>
        <taxon>Apocrita</taxon>
        <taxon>Aculeata</taxon>
        <taxon>Formicoidea</taxon>
        <taxon>Formicidae</taxon>
        <taxon>Dorylinae</taxon>
        <taxon>Ooceraea</taxon>
    </lineage>
</organism>
<dbReference type="STRING" id="2015173.A0A026WTP4"/>
<accession>A0A026WTP4</accession>
<name>A0A026WTP4_OOCBI</name>
<reference evidence="2 3" key="1">
    <citation type="journal article" date="2014" name="Curr. Biol.">
        <title>The genome of the clonal raider ant Cerapachys biroi.</title>
        <authorList>
            <person name="Oxley P.R."/>
            <person name="Ji L."/>
            <person name="Fetter-Pruneda I."/>
            <person name="McKenzie S.K."/>
            <person name="Li C."/>
            <person name="Hu H."/>
            <person name="Zhang G."/>
            <person name="Kronauer D.J."/>
        </authorList>
    </citation>
    <scope>NUCLEOTIDE SEQUENCE [LARGE SCALE GENOMIC DNA]</scope>
</reference>
<evidence type="ECO:0000256" key="1">
    <source>
        <dbReference type="SAM" id="MobiDB-lite"/>
    </source>
</evidence>
<keyword evidence="3" id="KW-1185">Reference proteome</keyword>
<feature type="compositionally biased region" description="Basic and acidic residues" evidence="1">
    <location>
        <begin position="56"/>
        <end position="74"/>
    </location>
</feature>
<evidence type="ECO:0000313" key="2">
    <source>
        <dbReference type="EMBL" id="EZA59382.1"/>
    </source>
</evidence>
<evidence type="ECO:0000313" key="3">
    <source>
        <dbReference type="Proteomes" id="UP000053097"/>
    </source>
</evidence>
<dbReference type="Proteomes" id="UP000053097">
    <property type="component" value="Unassembled WGS sequence"/>
</dbReference>
<gene>
    <name evidence="2" type="ORF">X777_00504</name>
</gene>
<dbReference type="AlphaFoldDB" id="A0A026WTP4"/>
<sequence>MECDETTTNNVDLCNSQLLTSLHEEASGTVKMTKKRAAQGNKSSYNKGDKQLPPNKRLDRSRSPVKNKAQEKTTNEPSNSEPKDSVRYIKTDSGPFKAIISCQPTDKDNASNFPPLDVEVTRSLVRMGVKFELIERLERKIVIKGIPTDVPNEELWEELKNNNHEYVFNKEDIFA</sequence>
<protein>
    <submittedName>
        <fullName evidence="2">Uncharacterized protein</fullName>
    </submittedName>
</protein>
<proteinExistence type="predicted"/>
<dbReference type="EMBL" id="KK107108">
    <property type="protein sequence ID" value="EZA59382.1"/>
    <property type="molecule type" value="Genomic_DNA"/>
</dbReference>
<feature type="region of interest" description="Disordered" evidence="1">
    <location>
        <begin position="25"/>
        <end position="86"/>
    </location>
</feature>